<name>A0A6G1J421_9PLEO</name>
<gene>
    <name evidence="2" type="ORF">K458DRAFT_22127</name>
</gene>
<feature type="compositionally biased region" description="Polar residues" evidence="1">
    <location>
        <begin position="79"/>
        <end position="92"/>
    </location>
</feature>
<dbReference type="Proteomes" id="UP000799291">
    <property type="component" value="Unassembled WGS sequence"/>
</dbReference>
<dbReference type="AlphaFoldDB" id="A0A6G1J421"/>
<proteinExistence type="predicted"/>
<keyword evidence="3" id="KW-1185">Reference proteome</keyword>
<dbReference type="EMBL" id="MU005579">
    <property type="protein sequence ID" value="KAF2685262.1"/>
    <property type="molecule type" value="Genomic_DNA"/>
</dbReference>
<feature type="compositionally biased region" description="Polar residues" evidence="1">
    <location>
        <begin position="60"/>
        <end position="71"/>
    </location>
</feature>
<evidence type="ECO:0000313" key="2">
    <source>
        <dbReference type="EMBL" id="KAF2685262.1"/>
    </source>
</evidence>
<evidence type="ECO:0000313" key="3">
    <source>
        <dbReference type="Proteomes" id="UP000799291"/>
    </source>
</evidence>
<reference evidence="2" key="1">
    <citation type="journal article" date="2020" name="Stud. Mycol.">
        <title>101 Dothideomycetes genomes: a test case for predicting lifestyles and emergence of pathogens.</title>
        <authorList>
            <person name="Haridas S."/>
            <person name="Albert R."/>
            <person name="Binder M."/>
            <person name="Bloem J."/>
            <person name="Labutti K."/>
            <person name="Salamov A."/>
            <person name="Andreopoulos B."/>
            <person name="Baker S."/>
            <person name="Barry K."/>
            <person name="Bills G."/>
            <person name="Bluhm B."/>
            <person name="Cannon C."/>
            <person name="Castanera R."/>
            <person name="Culley D."/>
            <person name="Daum C."/>
            <person name="Ezra D."/>
            <person name="Gonzalez J."/>
            <person name="Henrissat B."/>
            <person name="Kuo A."/>
            <person name="Liang C."/>
            <person name="Lipzen A."/>
            <person name="Lutzoni F."/>
            <person name="Magnuson J."/>
            <person name="Mondo S."/>
            <person name="Nolan M."/>
            <person name="Ohm R."/>
            <person name="Pangilinan J."/>
            <person name="Park H.-J."/>
            <person name="Ramirez L."/>
            <person name="Alfaro M."/>
            <person name="Sun H."/>
            <person name="Tritt A."/>
            <person name="Yoshinaga Y."/>
            <person name="Zwiers L.-H."/>
            <person name="Turgeon B."/>
            <person name="Goodwin S."/>
            <person name="Spatafora J."/>
            <person name="Crous P."/>
            <person name="Grigoriev I."/>
        </authorList>
    </citation>
    <scope>NUCLEOTIDE SEQUENCE</scope>
    <source>
        <strain evidence="2">CBS 122367</strain>
    </source>
</reference>
<organism evidence="2 3">
    <name type="scientific">Lentithecium fluviatile CBS 122367</name>
    <dbReference type="NCBI Taxonomy" id="1168545"/>
    <lineage>
        <taxon>Eukaryota</taxon>
        <taxon>Fungi</taxon>
        <taxon>Dikarya</taxon>
        <taxon>Ascomycota</taxon>
        <taxon>Pezizomycotina</taxon>
        <taxon>Dothideomycetes</taxon>
        <taxon>Pleosporomycetidae</taxon>
        <taxon>Pleosporales</taxon>
        <taxon>Massarineae</taxon>
        <taxon>Lentitheciaceae</taxon>
        <taxon>Lentithecium</taxon>
    </lineage>
</organism>
<evidence type="ECO:0000256" key="1">
    <source>
        <dbReference type="SAM" id="MobiDB-lite"/>
    </source>
</evidence>
<sequence>MDVLGRVERDGGKDLARWLRNCESESGWSSVWVNVFRFLEHDHAHLHAPLTPRPPALNLRNPTNLRSISSPSAPPQHSEVPNSESASRPSPT</sequence>
<accession>A0A6G1J421</accession>
<feature type="region of interest" description="Disordered" evidence="1">
    <location>
        <begin position="47"/>
        <end position="92"/>
    </location>
</feature>
<protein>
    <submittedName>
        <fullName evidence="2">Uncharacterized protein</fullName>
    </submittedName>
</protein>